<dbReference type="SUPFAM" id="SSF57667">
    <property type="entry name" value="beta-beta-alpha zinc fingers"/>
    <property type="match status" value="1"/>
</dbReference>
<accession>A0A7I8LER4</accession>
<dbReference type="GO" id="GO:0008270">
    <property type="term" value="F:zinc ion binding"/>
    <property type="evidence" value="ECO:0007669"/>
    <property type="project" value="UniProtKB-KW"/>
</dbReference>
<keyword evidence="5" id="KW-0539">Nucleus</keyword>
<evidence type="ECO:0000256" key="5">
    <source>
        <dbReference type="ARBA" id="ARBA00023242"/>
    </source>
</evidence>
<dbReference type="AlphaFoldDB" id="A0A7I8LER4"/>
<dbReference type="PROSITE" id="PS50157">
    <property type="entry name" value="ZINC_FINGER_C2H2_2"/>
    <property type="match status" value="1"/>
</dbReference>
<proteinExistence type="predicted"/>
<keyword evidence="9" id="KW-1185">Reference proteome</keyword>
<evidence type="ECO:0000256" key="3">
    <source>
        <dbReference type="ARBA" id="ARBA00022771"/>
    </source>
</evidence>
<dbReference type="PANTHER" id="PTHR47287">
    <property type="entry name" value="C2H2 AND C2HC ZINC FINGERS SUPERFAMILY PROTEIN"/>
    <property type="match status" value="1"/>
</dbReference>
<feature type="domain" description="C2H2-type" evidence="7">
    <location>
        <begin position="35"/>
        <end position="62"/>
    </location>
</feature>
<reference evidence="8" key="1">
    <citation type="submission" date="2020-02" db="EMBL/GenBank/DDBJ databases">
        <authorList>
            <person name="Scholz U."/>
            <person name="Mascher M."/>
            <person name="Fiebig A."/>
        </authorList>
    </citation>
    <scope>NUCLEOTIDE SEQUENCE</scope>
</reference>
<dbReference type="Gene3D" id="3.30.160.60">
    <property type="entry name" value="Classic Zinc Finger"/>
    <property type="match status" value="1"/>
</dbReference>
<sequence length="144" mass="16012">MELEHNGFLDLTLSVTDLELHLGVQPAKQSPTRIYSCNYCHRKFVSSQALGGHQNAHKRERSLAKRIRELRGRGAGHAAANGGCSRRRTFFFTGRGMEVFNDAAMFDGRESVGLSPGGARPVRAWTGSCGVSEDKEEFDLRLRF</sequence>
<comment type="subcellular location">
    <subcellularLocation>
        <location evidence="1">Nucleus</location>
    </subcellularLocation>
</comment>
<protein>
    <recommendedName>
        <fullName evidence="7">C2H2-type domain-containing protein</fullName>
    </recommendedName>
</protein>
<dbReference type="Proteomes" id="UP000663760">
    <property type="component" value="Chromosome 14"/>
</dbReference>
<gene>
    <name evidence="8" type="ORF">SI8410_14018854</name>
</gene>
<keyword evidence="3 6" id="KW-0863">Zinc-finger</keyword>
<dbReference type="EMBL" id="LR746277">
    <property type="protein sequence ID" value="CAA7408176.1"/>
    <property type="molecule type" value="Genomic_DNA"/>
</dbReference>
<evidence type="ECO:0000256" key="4">
    <source>
        <dbReference type="ARBA" id="ARBA00022833"/>
    </source>
</evidence>
<evidence type="ECO:0000256" key="1">
    <source>
        <dbReference type="ARBA" id="ARBA00004123"/>
    </source>
</evidence>
<evidence type="ECO:0000256" key="2">
    <source>
        <dbReference type="ARBA" id="ARBA00022723"/>
    </source>
</evidence>
<dbReference type="GO" id="GO:0005634">
    <property type="term" value="C:nucleus"/>
    <property type="evidence" value="ECO:0007669"/>
    <property type="project" value="UniProtKB-SubCell"/>
</dbReference>
<evidence type="ECO:0000259" key="7">
    <source>
        <dbReference type="PROSITE" id="PS50157"/>
    </source>
</evidence>
<keyword evidence="2" id="KW-0479">Metal-binding</keyword>
<dbReference type="OrthoDB" id="1933825at2759"/>
<dbReference type="InterPro" id="IPR044246">
    <property type="entry name" value="ZFP3-like"/>
</dbReference>
<dbReference type="Pfam" id="PF13912">
    <property type="entry name" value="zf-C2H2_6"/>
    <property type="match status" value="1"/>
</dbReference>
<evidence type="ECO:0000313" key="8">
    <source>
        <dbReference type="EMBL" id="CAA7408176.1"/>
    </source>
</evidence>
<dbReference type="InterPro" id="IPR036236">
    <property type="entry name" value="Znf_C2H2_sf"/>
</dbReference>
<dbReference type="GO" id="GO:0009788">
    <property type="term" value="P:negative regulation of abscisic acid-activated signaling pathway"/>
    <property type="evidence" value="ECO:0007669"/>
    <property type="project" value="InterPro"/>
</dbReference>
<keyword evidence="4" id="KW-0862">Zinc</keyword>
<organism evidence="8 9">
    <name type="scientific">Spirodela intermedia</name>
    <name type="common">Intermediate duckweed</name>
    <dbReference type="NCBI Taxonomy" id="51605"/>
    <lineage>
        <taxon>Eukaryota</taxon>
        <taxon>Viridiplantae</taxon>
        <taxon>Streptophyta</taxon>
        <taxon>Embryophyta</taxon>
        <taxon>Tracheophyta</taxon>
        <taxon>Spermatophyta</taxon>
        <taxon>Magnoliopsida</taxon>
        <taxon>Liliopsida</taxon>
        <taxon>Araceae</taxon>
        <taxon>Lemnoideae</taxon>
        <taxon>Spirodela</taxon>
    </lineage>
</organism>
<evidence type="ECO:0000313" key="9">
    <source>
        <dbReference type="Proteomes" id="UP000663760"/>
    </source>
</evidence>
<dbReference type="PROSITE" id="PS00028">
    <property type="entry name" value="ZINC_FINGER_C2H2_1"/>
    <property type="match status" value="1"/>
</dbReference>
<dbReference type="InterPro" id="IPR013087">
    <property type="entry name" value="Znf_C2H2_type"/>
</dbReference>
<evidence type="ECO:0000256" key="6">
    <source>
        <dbReference type="PROSITE-ProRule" id="PRU00042"/>
    </source>
</evidence>
<name>A0A7I8LER4_SPIIN</name>
<dbReference type="PANTHER" id="PTHR47287:SF15">
    <property type="entry name" value="ZINC FINGER PROTEIN 3-LIKE"/>
    <property type="match status" value="1"/>
</dbReference>